<protein>
    <submittedName>
        <fullName evidence="7">rRNA processing protein-like protein Utp6</fullName>
    </submittedName>
</protein>
<evidence type="ECO:0000256" key="3">
    <source>
        <dbReference type="ARBA" id="ARBA00022552"/>
    </source>
</evidence>
<gene>
    <name evidence="7" type="ORF">EI97DRAFT_373153</name>
</gene>
<dbReference type="SMART" id="SM00386">
    <property type="entry name" value="HAT"/>
    <property type="match status" value="4"/>
</dbReference>
<dbReference type="PANTHER" id="PTHR23271">
    <property type="entry name" value="HEPATOCELLULAR CARCINOMA-ASSOCIATED ANTIGEN 66"/>
    <property type="match status" value="1"/>
</dbReference>
<dbReference type="OrthoDB" id="28112at2759"/>
<keyword evidence="4" id="KW-0677">Repeat</keyword>
<proteinExistence type="inferred from homology"/>
<evidence type="ECO:0000259" key="6">
    <source>
        <dbReference type="Pfam" id="PF08640"/>
    </source>
</evidence>
<dbReference type="GO" id="GO:0034388">
    <property type="term" value="C:Pwp2p-containing subcomplex of 90S preribosome"/>
    <property type="evidence" value="ECO:0007669"/>
    <property type="project" value="TreeGrafter"/>
</dbReference>
<feature type="domain" description="U3 small nucleolar RNA-associated protein 6 N-terminal" evidence="6">
    <location>
        <begin position="12"/>
        <end position="84"/>
    </location>
</feature>
<evidence type="ECO:0000256" key="4">
    <source>
        <dbReference type="ARBA" id="ARBA00022737"/>
    </source>
</evidence>
<evidence type="ECO:0000313" key="7">
    <source>
        <dbReference type="EMBL" id="KAF2278468.1"/>
    </source>
</evidence>
<dbReference type="Pfam" id="PF08640">
    <property type="entry name" value="U3_assoc_6"/>
    <property type="match status" value="1"/>
</dbReference>
<accession>A0A6A6JRH0</accession>
<reference evidence="7" key="1">
    <citation type="journal article" date="2020" name="Stud. Mycol.">
        <title>101 Dothideomycetes genomes: a test case for predicting lifestyles and emergence of pathogens.</title>
        <authorList>
            <person name="Haridas S."/>
            <person name="Albert R."/>
            <person name="Binder M."/>
            <person name="Bloem J."/>
            <person name="Labutti K."/>
            <person name="Salamov A."/>
            <person name="Andreopoulos B."/>
            <person name="Baker S."/>
            <person name="Barry K."/>
            <person name="Bills G."/>
            <person name="Bluhm B."/>
            <person name="Cannon C."/>
            <person name="Castanera R."/>
            <person name="Culley D."/>
            <person name="Daum C."/>
            <person name="Ezra D."/>
            <person name="Gonzalez J."/>
            <person name="Henrissat B."/>
            <person name="Kuo A."/>
            <person name="Liang C."/>
            <person name="Lipzen A."/>
            <person name="Lutzoni F."/>
            <person name="Magnuson J."/>
            <person name="Mondo S."/>
            <person name="Nolan M."/>
            <person name="Ohm R."/>
            <person name="Pangilinan J."/>
            <person name="Park H.-J."/>
            <person name="Ramirez L."/>
            <person name="Alfaro M."/>
            <person name="Sun H."/>
            <person name="Tritt A."/>
            <person name="Yoshinaga Y."/>
            <person name="Zwiers L.-H."/>
            <person name="Turgeon B."/>
            <person name="Goodwin S."/>
            <person name="Spatafora J."/>
            <person name="Crous P."/>
            <person name="Grigoriev I."/>
        </authorList>
    </citation>
    <scope>NUCLEOTIDE SEQUENCE</scope>
    <source>
        <strain evidence="7">CBS 379.55</strain>
    </source>
</reference>
<dbReference type="SUPFAM" id="SSF48452">
    <property type="entry name" value="TPR-like"/>
    <property type="match status" value="1"/>
</dbReference>
<dbReference type="InterPro" id="IPR013949">
    <property type="entry name" value="Utp6"/>
</dbReference>
<keyword evidence="5" id="KW-0539">Nucleus</keyword>
<dbReference type="RefSeq" id="XP_033656007.1">
    <property type="nucleotide sequence ID" value="XM_033795390.1"/>
</dbReference>
<name>A0A6A6JRH0_WESOR</name>
<evidence type="ECO:0000313" key="8">
    <source>
        <dbReference type="Proteomes" id="UP000800097"/>
    </source>
</evidence>
<comment type="subcellular location">
    <subcellularLocation>
        <location evidence="1">Nucleus</location>
        <location evidence="1">Nucleolus</location>
    </subcellularLocation>
</comment>
<dbReference type="GO" id="GO:0030515">
    <property type="term" value="F:snoRNA binding"/>
    <property type="evidence" value="ECO:0007669"/>
    <property type="project" value="InterPro"/>
</dbReference>
<comment type="similarity">
    <text evidence="2">Belongs to the UTP6 family.</text>
</comment>
<organism evidence="7 8">
    <name type="scientific">Westerdykella ornata</name>
    <dbReference type="NCBI Taxonomy" id="318751"/>
    <lineage>
        <taxon>Eukaryota</taxon>
        <taxon>Fungi</taxon>
        <taxon>Dikarya</taxon>
        <taxon>Ascomycota</taxon>
        <taxon>Pezizomycotina</taxon>
        <taxon>Dothideomycetes</taxon>
        <taxon>Pleosporomycetidae</taxon>
        <taxon>Pleosporales</taxon>
        <taxon>Sporormiaceae</taxon>
        <taxon>Westerdykella</taxon>
    </lineage>
</organism>
<dbReference type="InterPro" id="IPR055347">
    <property type="entry name" value="UTP6_N"/>
</dbReference>
<dbReference type="PANTHER" id="PTHR23271:SF1">
    <property type="entry name" value="U3 SMALL NUCLEOLAR RNA-ASSOCIATED PROTEIN 6 HOMOLOG"/>
    <property type="match status" value="1"/>
</dbReference>
<dbReference type="Proteomes" id="UP000800097">
    <property type="component" value="Unassembled WGS sequence"/>
</dbReference>
<evidence type="ECO:0000256" key="2">
    <source>
        <dbReference type="ARBA" id="ARBA00010734"/>
    </source>
</evidence>
<dbReference type="InterPro" id="IPR011990">
    <property type="entry name" value="TPR-like_helical_dom_sf"/>
</dbReference>
<dbReference type="Gene3D" id="1.25.40.10">
    <property type="entry name" value="Tetratricopeptide repeat domain"/>
    <property type="match status" value="1"/>
</dbReference>
<dbReference type="EMBL" id="ML986488">
    <property type="protein sequence ID" value="KAF2278468.1"/>
    <property type="molecule type" value="Genomic_DNA"/>
</dbReference>
<keyword evidence="8" id="KW-1185">Reference proteome</keyword>
<dbReference type="InterPro" id="IPR003107">
    <property type="entry name" value="HAT"/>
</dbReference>
<dbReference type="AlphaFoldDB" id="A0A6A6JRH0"/>
<evidence type="ECO:0000256" key="5">
    <source>
        <dbReference type="ARBA" id="ARBA00023242"/>
    </source>
</evidence>
<sequence length="447" mass="50340">MAGASDKARFYLENSLGELSELERKKIFTKDEIVSIARKRSDFEHIINARGSNPSDYVRYIEFEKNVDALRRKRIERLGVKSNGTGSRTVFFLYNRAIRKFPGDLDIWMQYIEFARKEKAFKKLNEIFTKVVRLHPTKPGLWIYAARYFMEDQADITNARSYMQRALRFNKSSEAIWLEYAKLETIYIAKIAGRRKILGLDDEHATQATEQEDGDMIALPSVTAEDINPSVGKEEGADEVALQNLAAAPVLTGAIPIAVFDAAMKQFRDDPKVAERFFTMLAEFEQLPCLERILNHILRRLQETAPRTASTIKCGVMLHLLRAHPTSPEFPAALRTSLSMLDSAIQADSRMAGELAEFAIRQLISPLRTVEEADEQALKKALAASIRKYSRQLEDATSATTGDAIAKVVESLSREGGKADAKRLLELCVKQYGANEQLQLLLKSLGT</sequence>
<keyword evidence="3" id="KW-0698">rRNA processing</keyword>
<dbReference type="GO" id="GO:0032040">
    <property type="term" value="C:small-subunit processome"/>
    <property type="evidence" value="ECO:0007669"/>
    <property type="project" value="TreeGrafter"/>
</dbReference>
<dbReference type="GO" id="GO:0000462">
    <property type="term" value="P:maturation of SSU-rRNA from tricistronic rRNA transcript (SSU-rRNA, 5.8S rRNA, LSU-rRNA)"/>
    <property type="evidence" value="ECO:0007669"/>
    <property type="project" value="InterPro"/>
</dbReference>
<dbReference type="GeneID" id="54548565"/>
<evidence type="ECO:0000256" key="1">
    <source>
        <dbReference type="ARBA" id="ARBA00004604"/>
    </source>
</evidence>